<accession>A0A1Q9CTW5</accession>
<proteinExistence type="predicted"/>
<feature type="compositionally biased region" description="Basic residues" evidence="1">
    <location>
        <begin position="268"/>
        <end position="279"/>
    </location>
</feature>
<evidence type="ECO:0000256" key="1">
    <source>
        <dbReference type="SAM" id="MobiDB-lite"/>
    </source>
</evidence>
<organism evidence="3 4">
    <name type="scientific">Symbiodinium microadriaticum</name>
    <name type="common">Dinoflagellate</name>
    <name type="synonym">Zooxanthella microadriatica</name>
    <dbReference type="NCBI Taxonomy" id="2951"/>
    <lineage>
        <taxon>Eukaryota</taxon>
        <taxon>Sar</taxon>
        <taxon>Alveolata</taxon>
        <taxon>Dinophyceae</taxon>
        <taxon>Suessiales</taxon>
        <taxon>Symbiodiniaceae</taxon>
        <taxon>Symbiodinium</taxon>
    </lineage>
</organism>
<evidence type="ECO:0000259" key="2">
    <source>
        <dbReference type="Pfam" id="PF13679"/>
    </source>
</evidence>
<dbReference type="Pfam" id="PF13679">
    <property type="entry name" value="Methyltransf_32"/>
    <property type="match status" value="1"/>
</dbReference>
<protein>
    <recommendedName>
        <fullName evidence="2">Methyltransferase domain-containing protein</fullName>
    </recommendedName>
</protein>
<dbReference type="AlphaFoldDB" id="A0A1Q9CTW5"/>
<feature type="region of interest" description="Disordered" evidence="1">
    <location>
        <begin position="256"/>
        <end position="298"/>
    </location>
</feature>
<name>A0A1Q9CTW5_SYMMI</name>
<dbReference type="SUPFAM" id="SSF53335">
    <property type="entry name" value="S-adenosyl-L-methionine-dependent methyltransferases"/>
    <property type="match status" value="1"/>
</dbReference>
<dbReference type="EMBL" id="LSRX01000920">
    <property type="protein sequence ID" value="OLP86351.1"/>
    <property type="molecule type" value="Genomic_DNA"/>
</dbReference>
<sequence length="1271" mass="142843">MVSPDWEQISVQRSCEVSPMRTALFEDEADANDVIQAAYQYEHAFRRLFLHYVRPQATAALPEGCITARSLYRLARATRLIPDCLVPGRQLRLPAHECLNAQGTPFVAASWLTAHPSQRPIVSFAKPMAVPAEPVYTTMPAYTTDPALAVDAQPTYMTMPAYTTEPMPAYTIQQDAGMPVTYTSSPYTMSGGYTYPSMPATYMPAMSGLDHSQGKWFAPGEALPPGFVITAHPEGHTAPQETHAMTDKARESFVVTGSSLPKAAAPVKKSKKDKKKKKSSGASQRSGSREGEGGRAFLDVISTGKEGRMLQREEEPKWHMAAEGMLTGEPRGFFFPEMLEILVAVAAPPSSVTLFVSMQLFDKRLLTIHQPKASFHTPPRLYSEPIQDRIERIHEIFGDLLQLPREEEGRAGSSDPRLRPNEAETPLMVAFRVDLYLKELAEDLEISPQSLDEVMQAPDPWICAAREMLPTFLVKLYCDLRRQVLMPCDIAAVITESEDDMQRKKAKGAKQPKKRELFYGKLPVKWNQVQWLGKRPEPPKVVIPPMWQTDSKAAMLRPRNLDEHILQEREEAATFVPGKSSLSVMVCLAVLSLVLMQSSGPGESQDEPLRAPVCSKSEEVTTLMEAASASRRLRQYDSAMALLIRARQLWVAVEARQPRAAEWEDVQALAISLELKRRQRESDAEDQEELDRTIFPDDLGGRALSQGRHSKGMAFGRSRTETLPRDIRAGEQIHRSMTDRLGRTSPVPSRRWRKTAENRAMPHAPLDSLERPPAMALSQAFKRPPFEVQNAPFELLRKYNPKTDFPSALGDEEDLERIPPQAALFFFCELASLHSTVQEDELAAQLLWRALEHSRRLPAQDANVAMVWNGAELGRWPQRGLGRVAFHIGRFEDATYYVATRVLLYRAAAFTELAVEILKELAGEDIVHQVLDDACFIAQTSQQLCEGPCPRRRKKKKKKSRSGLQPRFGHLLAAGLISFLSIAFKLAIHGKYRKASVEQMRFLATCCLCGVVGAQQLARHSLPVSQWRMNSRNYLQAGDARSFSLSEQTGDADQLLCQVGSVISAGLPGRLPRKELFEAHAVASLANRYFPSHLNIVEPCAGCGLLAVFLVLLNRRRHVRCSDKQRPRIARELAQCVEKKWPFLAHQIRWEEADLRKSTLTVAPSELIVSCHACSFLSDEMILAAEQNRRPLVLVPCCYETQPNLPDRPWLPNWSWKRWPWLLEGETNRLGRSTIHTARVEFLKAKGYDVVMDEIDRQITEMNRVIIARPA</sequence>
<gene>
    <name evidence="3" type="ORF">AK812_SmicGene32545</name>
</gene>
<evidence type="ECO:0000313" key="4">
    <source>
        <dbReference type="Proteomes" id="UP000186817"/>
    </source>
</evidence>
<dbReference type="InterPro" id="IPR029063">
    <property type="entry name" value="SAM-dependent_MTases_sf"/>
</dbReference>
<feature type="compositionally biased region" description="Low complexity" evidence="1">
    <location>
        <begin position="258"/>
        <end position="267"/>
    </location>
</feature>
<dbReference type="InterPro" id="IPR025714">
    <property type="entry name" value="Methyltranfer_dom"/>
</dbReference>
<dbReference type="Proteomes" id="UP000186817">
    <property type="component" value="Unassembled WGS sequence"/>
</dbReference>
<feature type="region of interest" description="Disordered" evidence="1">
    <location>
        <begin position="677"/>
        <end position="721"/>
    </location>
</feature>
<comment type="caution">
    <text evidence="3">The sequence shown here is derived from an EMBL/GenBank/DDBJ whole genome shotgun (WGS) entry which is preliminary data.</text>
</comment>
<dbReference type="OrthoDB" id="407496at2759"/>
<feature type="domain" description="Methyltransferase" evidence="2">
    <location>
        <begin position="1092"/>
        <end position="1200"/>
    </location>
</feature>
<keyword evidence="4" id="KW-1185">Reference proteome</keyword>
<evidence type="ECO:0000313" key="3">
    <source>
        <dbReference type="EMBL" id="OLP86351.1"/>
    </source>
</evidence>
<reference evidence="3 4" key="1">
    <citation type="submission" date="2016-02" db="EMBL/GenBank/DDBJ databases">
        <title>Genome analysis of coral dinoflagellate symbionts highlights evolutionary adaptations to a symbiotic lifestyle.</title>
        <authorList>
            <person name="Aranda M."/>
            <person name="Li Y."/>
            <person name="Liew Y.J."/>
            <person name="Baumgarten S."/>
            <person name="Simakov O."/>
            <person name="Wilson M."/>
            <person name="Piel J."/>
            <person name="Ashoor H."/>
            <person name="Bougouffa S."/>
            <person name="Bajic V.B."/>
            <person name="Ryu T."/>
            <person name="Ravasi T."/>
            <person name="Bayer T."/>
            <person name="Micklem G."/>
            <person name="Kim H."/>
            <person name="Bhak J."/>
            <person name="Lajeunesse T.C."/>
            <person name="Voolstra C.R."/>
        </authorList>
    </citation>
    <scope>NUCLEOTIDE SEQUENCE [LARGE SCALE GENOMIC DNA]</scope>
    <source>
        <strain evidence="3 4">CCMP2467</strain>
    </source>
</reference>